<evidence type="ECO:0000313" key="4">
    <source>
        <dbReference type="Proteomes" id="UP001161390"/>
    </source>
</evidence>
<dbReference type="SUPFAM" id="SSF69318">
    <property type="entry name" value="Integrin alpha N-terminal domain"/>
    <property type="match status" value="1"/>
</dbReference>
<reference evidence="3" key="1">
    <citation type="journal article" date="2014" name="Int. J. Syst. Evol. Microbiol.">
        <title>Complete genome of a new Firmicutes species belonging to the dominant human colonic microbiota ('Ruminococcus bicirculans') reveals two chromosomes and a selective capacity to utilize plant glucans.</title>
        <authorList>
            <consortium name="NISC Comparative Sequencing Program"/>
            <person name="Wegmann U."/>
            <person name="Louis P."/>
            <person name="Goesmann A."/>
            <person name="Henrissat B."/>
            <person name="Duncan S.H."/>
            <person name="Flint H.J."/>
        </authorList>
    </citation>
    <scope>NUCLEOTIDE SEQUENCE</scope>
    <source>
        <strain evidence="3">NBRC 108216</strain>
    </source>
</reference>
<dbReference type="InterPro" id="IPR013517">
    <property type="entry name" value="FG-GAP"/>
</dbReference>
<protein>
    <submittedName>
        <fullName evidence="3">RNA-binding protein</fullName>
    </submittedName>
</protein>
<feature type="domain" description="ASPIC/UnbV" evidence="2">
    <location>
        <begin position="411"/>
        <end position="476"/>
    </location>
</feature>
<dbReference type="Pfam" id="PF13517">
    <property type="entry name" value="FG-GAP_3"/>
    <property type="match status" value="2"/>
</dbReference>
<comment type="caution">
    <text evidence="3">The sequence shown here is derived from an EMBL/GenBank/DDBJ whole genome shotgun (WGS) entry which is preliminary data.</text>
</comment>
<keyword evidence="1" id="KW-0732">Signal</keyword>
<dbReference type="InterPro" id="IPR011519">
    <property type="entry name" value="UnbV_ASPIC"/>
</dbReference>
<keyword evidence="4" id="KW-1185">Reference proteome</keyword>
<accession>A0ABQ5V5B2</accession>
<dbReference type="Gene3D" id="2.130.10.130">
    <property type="entry name" value="Integrin alpha, N-terminal"/>
    <property type="match status" value="1"/>
</dbReference>
<organism evidence="3 4">
    <name type="scientific">Algimonas porphyrae</name>
    <dbReference type="NCBI Taxonomy" id="1128113"/>
    <lineage>
        <taxon>Bacteria</taxon>
        <taxon>Pseudomonadati</taxon>
        <taxon>Pseudomonadota</taxon>
        <taxon>Alphaproteobacteria</taxon>
        <taxon>Maricaulales</taxon>
        <taxon>Robiginitomaculaceae</taxon>
        <taxon>Algimonas</taxon>
    </lineage>
</organism>
<dbReference type="Pfam" id="PF07593">
    <property type="entry name" value="UnbV_ASPIC"/>
    <property type="match status" value="1"/>
</dbReference>
<dbReference type="Proteomes" id="UP001161390">
    <property type="component" value="Unassembled WGS sequence"/>
</dbReference>
<name>A0ABQ5V5B2_9PROT</name>
<evidence type="ECO:0000259" key="2">
    <source>
        <dbReference type="Pfam" id="PF07593"/>
    </source>
</evidence>
<gene>
    <name evidence="3" type="ORF">GCM10007854_27260</name>
</gene>
<dbReference type="InterPro" id="IPR027039">
    <property type="entry name" value="Crtac1"/>
</dbReference>
<evidence type="ECO:0000256" key="1">
    <source>
        <dbReference type="ARBA" id="ARBA00022729"/>
    </source>
</evidence>
<reference evidence="3" key="2">
    <citation type="submission" date="2023-01" db="EMBL/GenBank/DDBJ databases">
        <title>Draft genome sequence of Algimonas porphyrae strain NBRC 108216.</title>
        <authorList>
            <person name="Sun Q."/>
            <person name="Mori K."/>
        </authorList>
    </citation>
    <scope>NUCLEOTIDE SEQUENCE</scope>
    <source>
        <strain evidence="3">NBRC 108216</strain>
    </source>
</reference>
<proteinExistence type="predicted"/>
<dbReference type="InterPro" id="IPR028994">
    <property type="entry name" value="Integrin_alpha_N"/>
</dbReference>
<evidence type="ECO:0000313" key="3">
    <source>
        <dbReference type="EMBL" id="GLQ21771.1"/>
    </source>
</evidence>
<dbReference type="PANTHER" id="PTHR16026:SF0">
    <property type="entry name" value="CARTILAGE ACIDIC PROTEIN 1"/>
    <property type="match status" value="1"/>
</dbReference>
<dbReference type="EMBL" id="BSNJ01000006">
    <property type="protein sequence ID" value="GLQ21771.1"/>
    <property type="molecule type" value="Genomic_DNA"/>
</dbReference>
<sequence>MGMPSLFAGGAAVGDVDADGDLDLFIVRGDTAPNLLMLNDGSGRFTRSTANPGLDSPGGGANVKLSGPVFADMDGDGDLDLFVGGLNGEGSRLFAGDGVGGFTDVTAGSGFDSMTSDNTISSSFGDYDGDGDLDLAMAHWGTARLASAPGETETLWRNDSAGGVIRFTAVSAAAGISAELGLNVDGKIGRDRDYSFAPNFADIDDDGDLDLLIVADFNSSRVFRNNGDGTFTNMTDPTQITDTNGMGTDIGDFDNDGRPDWFVSSINSNRLYRNMSGSLIDTPSAGVDTGSWGWGSCFADFDLDGHLDIYQTNGWISDTGASPQEPYTADRSRLWMNDGSQIFSDAASASNIVDTVQGRAVICADFDDDLDTDILLLVNGSPDGAIYWDNQITSRRAISVRLNGPPSNRTGIGARLTIETAGTTQTRWVRAGTTFTAQTAPTHVIGMGDDAQIGRLIVDWPDGRQSVITSASAGARIVVDHPG</sequence>
<dbReference type="PANTHER" id="PTHR16026">
    <property type="entry name" value="CARTILAGE ACIDIC PROTEIN 1"/>
    <property type="match status" value="1"/>
</dbReference>